<dbReference type="PANTHER" id="PTHR23176:SF129">
    <property type="entry name" value="RHO GTPASE ACTIVATING PROTEIN AT 16F, ISOFORM E-RELATED"/>
    <property type="match status" value="1"/>
</dbReference>
<dbReference type="PROSITE" id="PS50238">
    <property type="entry name" value="RHOGAP"/>
    <property type="match status" value="1"/>
</dbReference>
<dbReference type="InterPro" id="IPR008936">
    <property type="entry name" value="Rho_GTPase_activation_prot"/>
</dbReference>
<dbReference type="Gene3D" id="1.10.555.10">
    <property type="entry name" value="Rho GTPase activation protein"/>
    <property type="match status" value="1"/>
</dbReference>
<dbReference type="InterPro" id="IPR050729">
    <property type="entry name" value="Rho-GAP"/>
</dbReference>
<evidence type="ECO:0000256" key="2">
    <source>
        <dbReference type="SAM" id="MobiDB-lite"/>
    </source>
</evidence>
<evidence type="ECO:0000313" key="4">
    <source>
        <dbReference type="EMBL" id="KAH9640546.1"/>
    </source>
</evidence>
<evidence type="ECO:0000313" key="5">
    <source>
        <dbReference type="Proteomes" id="UP000814243"/>
    </source>
</evidence>
<gene>
    <name evidence="4" type="ORF">HF086_001595</name>
</gene>
<dbReference type="FunFam" id="1.10.555.10:FF:000071">
    <property type="entry name" value="Rho GTPase activating protein 27"/>
    <property type="match status" value="1"/>
</dbReference>
<dbReference type="Pfam" id="PF00620">
    <property type="entry name" value="RhoGAP"/>
    <property type="match status" value="1"/>
</dbReference>
<evidence type="ECO:0000259" key="3">
    <source>
        <dbReference type="PROSITE" id="PS50238"/>
    </source>
</evidence>
<sequence>MEHKIVQTFVDYVQRKMPSDDAVKAKKSPSEKLNKFKDMFGSHHDLRKLVPHPKPGGSSNEDSSDSTEVSIQKSQVRSKLRKFFAKRPPVDQLMRKGIYKDEPVFGRNLEEVCPATSPRVPEFVVACVKEIERPDNMCTDGLYRASGNLSQVQKIRLEVDQNKMSVIQNNTDIHVLTGSLKLFFRELKEPLIPCSMFDRVLAACSIKPKEARIKEFQEIVKALPPCNRDTLKFLLEHLIKVTEYKEQNRMHTANLAIVFGPTLLWAPPEQAHNIAVDCIQQNNVVDILLTDFKEIFVDNGSKGKKKA</sequence>
<dbReference type="SUPFAM" id="SSF48350">
    <property type="entry name" value="GTPase activation domain, GAP"/>
    <property type="match status" value="1"/>
</dbReference>
<dbReference type="InterPro" id="IPR000198">
    <property type="entry name" value="RhoGAP_dom"/>
</dbReference>
<name>A0A922SK94_SPOEX</name>
<protein>
    <recommendedName>
        <fullName evidence="3">Rho-GAP domain-containing protein</fullName>
    </recommendedName>
</protein>
<feature type="domain" description="Rho-GAP" evidence="3">
    <location>
        <begin position="107"/>
        <end position="296"/>
    </location>
</feature>
<evidence type="ECO:0000256" key="1">
    <source>
        <dbReference type="ARBA" id="ARBA00022468"/>
    </source>
</evidence>
<comment type="caution">
    <text evidence="4">The sequence shown here is derived from an EMBL/GenBank/DDBJ whole genome shotgun (WGS) entry which is preliminary data.</text>
</comment>
<feature type="compositionally biased region" description="Polar residues" evidence="2">
    <location>
        <begin position="57"/>
        <end position="74"/>
    </location>
</feature>
<dbReference type="SMART" id="SM00324">
    <property type="entry name" value="RhoGAP"/>
    <property type="match status" value="1"/>
</dbReference>
<dbReference type="AlphaFoldDB" id="A0A922SK94"/>
<accession>A0A922SK94</accession>
<dbReference type="GO" id="GO:0007165">
    <property type="term" value="P:signal transduction"/>
    <property type="evidence" value="ECO:0007669"/>
    <property type="project" value="InterPro"/>
</dbReference>
<dbReference type="Proteomes" id="UP000814243">
    <property type="component" value="Unassembled WGS sequence"/>
</dbReference>
<proteinExistence type="predicted"/>
<reference evidence="4" key="1">
    <citation type="journal article" date="2021" name="G3 (Bethesda)">
        <title>Genome and transcriptome analysis of the beet armyworm Spodoptera exigua reveals targets for pest control. .</title>
        <authorList>
            <person name="Simon S."/>
            <person name="Breeschoten T."/>
            <person name="Jansen H.J."/>
            <person name="Dirks R.P."/>
            <person name="Schranz M.E."/>
            <person name="Ros V.I.D."/>
        </authorList>
    </citation>
    <scope>NUCLEOTIDE SEQUENCE</scope>
    <source>
        <strain evidence="4">TB_SE_WUR_2020</strain>
    </source>
</reference>
<dbReference type="GO" id="GO:0005737">
    <property type="term" value="C:cytoplasm"/>
    <property type="evidence" value="ECO:0007669"/>
    <property type="project" value="TreeGrafter"/>
</dbReference>
<dbReference type="PANTHER" id="PTHR23176">
    <property type="entry name" value="RHO/RAC/CDC GTPASE-ACTIVATING PROTEIN"/>
    <property type="match status" value="1"/>
</dbReference>
<keyword evidence="1" id="KW-0343">GTPase activation</keyword>
<feature type="region of interest" description="Disordered" evidence="2">
    <location>
        <begin position="44"/>
        <end position="74"/>
    </location>
</feature>
<dbReference type="GO" id="GO:0005096">
    <property type="term" value="F:GTPase activator activity"/>
    <property type="evidence" value="ECO:0007669"/>
    <property type="project" value="UniProtKB-KW"/>
</dbReference>
<dbReference type="EMBL" id="JACEFF010000280">
    <property type="protein sequence ID" value="KAH9640546.1"/>
    <property type="molecule type" value="Genomic_DNA"/>
</dbReference>
<organism evidence="4 5">
    <name type="scientific">Spodoptera exigua</name>
    <name type="common">Beet armyworm</name>
    <name type="synonym">Noctua fulgens</name>
    <dbReference type="NCBI Taxonomy" id="7107"/>
    <lineage>
        <taxon>Eukaryota</taxon>
        <taxon>Metazoa</taxon>
        <taxon>Ecdysozoa</taxon>
        <taxon>Arthropoda</taxon>
        <taxon>Hexapoda</taxon>
        <taxon>Insecta</taxon>
        <taxon>Pterygota</taxon>
        <taxon>Neoptera</taxon>
        <taxon>Endopterygota</taxon>
        <taxon>Lepidoptera</taxon>
        <taxon>Glossata</taxon>
        <taxon>Ditrysia</taxon>
        <taxon>Noctuoidea</taxon>
        <taxon>Noctuidae</taxon>
        <taxon>Amphipyrinae</taxon>
        <taxon>Spodoptera</taxon>
    </lineage>
</organism>